<reference evidence="1" key="1">
    <citation type="submission" date="2021-02" db="EMBL/GenBank/DDBJ databases">
        <authorList>
            <person name="Nowell W R."/>
        </authorList>
    </citation>
    <scope>NUCLEOTIDE SEQUENCE</scope>
</reference>
<dbReference type="AlphaFoldDB" id="A0A815MQW2"/>
<dbReference type="OrthoDB" id="9988203at2759"/>
<organism evidence="1 2">
    <name type="scientific">Adineta ricciae</name>
    <name type="common">Rotifer</name>
    <dbReference type="NCBI Taxonomy" id="249248"/>
    <lineage>
        <taxon>Eukaryota</taxon>
        <taxon>Metazoa</taxon>
        <taxon>Spiralia</taxon>
        <taxon>Gnathifera</taxon>
        <taxon>Rotifera</taxon>
        <taxon>Eurotatoria</taxon>
        <taxon>Bdelloidea</taxon>
        <taxon>Adinetida</taxon>
        <taxon>Adinetidae</taxon>
        <taxon>Adineta</taxon>
    </lineage>
</organism>
<accession>A0A815MQW2</accession>
<sequence>MPVCCSSKVICKSGCCDPCCDPCCGPCCGSGCGCGSCCSSGCGCGSCCDSCCDPCCDPCCAPCCSYIHSHPTSSSLAKTVRYIDPLWYDGRGGEEGNVCVRSCRVTSALGLGVHHAIAVDNIDDKWRVFEWGTGSNKRLSSYATDRICGQNCVSLGRHKLSDVYRAVQQASTGEYSASNNCNIWTERVAALLGHRITVHWNCSCVL</sequence>
<evidence type="ECO:0000313" key="2">
    <source>
        <dbReference type="Proteomes" id="UP000663852"/>
    </source>
</evidence>
<gene>
    <name evidence="1" type="ORF">EDS130_LOCUS37995</name>
</gene>
<proteinExistence type="predicted"/>
<evidence type="ECO:0000313" key="1">
    <source>
        <dbReference type="EMBL" id="CAF1427963.1"/>
    </source>
</evidence>
<comment type="caution">
    <text evidence="1">The sequence shown here is derived from an EMBL/GenBank/DDBJ whole genome shotgun (WGS) entry which is preliminary data.</text>
</comment>
<dbReference type="Proteomes" id="UP000663852">
    <property type="component" value="Unassembled WGS sequence"/>
</dbReference>
<dbReference type="EMBL" id="CAJNOJ010000386">
    <property type="protein sequence ID" value="CAF1427963.1"/>
    <property type="molecule type" value="Genomic_DNA"/>
</dbReference>
<protein>
    <submittedName>
        <fullName evidence="1">Uncharacterized protein</fullName>
    </submittedName>
</protein>
<name>A0A815MQW2_ADIRI</name>